<evidence type="ECO:0000313" key="3">
    <source>
        <dbReference type="Proteomes" id="UP000045706"/>
    </source>
</evidence>
<dbReference type="PROSITE" id="PS50822">
    <property type="entry name" value="PIWI"/>
    <property type="match status" value="1"/>
</dbReference>
<reference evidence="3" key="1">
    <citation type="submission" date="2015-05" db="EMBL/GenBank/DDBJ databases">
        <authorList>
            <person name="Fogelqvist Johan"/>
        </authorList>
    </citation>
    <scope>NUCLEOTIDE SEQUENCE [LARGE SCALE GENOMIC DNA]</scope>
</reference>
<accession>A0A0G4N970</accession>
<sequence>MLDSKLMESFKSRLELWRTKNRQSLPEFIVVYRDGVSEGQFSQVLEQELPQMREACRVMYPNGRMPKLSIIVSVKRHQTRFYPTREDHMDAKSRNIKNGTVVDRGRCAVAGAHGARGRGGDDAGYEV</sequence>
<dbReference type="InterPro" id="IPR036397">
    <property type="entry name" value="RNaseH_sf"/>
</dbReference>
<feature type="domain" description="Piwi" evidence="1">
    <location>
        <begin position="26"/>
        <end position="82"/>
    </location>
</feature>
<dbReference type="PANTHER" id="PTHR22891">
    <property type="entry name" value="EUKARYOTIC TRANSLATION INITIATION FACTOR 2C"/>
    <property type="match status" value="1"/>
</dbReference>
<dbReference type="EMBL" id="CVQI01033040">
    <property type="protein sequence ID" value="CRK42983.1"/>
    <property type="molecule type" value="Genomic_DNA"/>
</dbReference>
<feature type="non-terminal residue" evidence="2">
    <location>
        <position position="127"/>
    </location>
</feature>
<gene>
    <name evidence="2" type="ORF">BN1723_016108</name>
</gene>
<dbReference type="InterPro" id="IPR003165">
    <property type="entry name" value="Piwi"/>
</dbReference>
<protein>
    <recommendedName>
        <fullName evidence="1">Piwi domain-containing protein</fullName>
    </recommendedName>
</protein>
<dbReference type="AlphaFoldDB" id="A0A0G4N970"/>
<dbReference type="Pfam" id="PF02171">
    <property type="entry name" value="Piwi"/>
    <property type="match status" value="1"/>
</dbReference>
<dbReference type="SUPFAM" id="SSF53098">
    <property type="entry name" value="Ribonuclease H-like"/>
    <property type="match status" value="1"/>
</dbReference>
<dbReference type="GO" id="GO:0003676">
    <property type="term" value="F:nucleic acid binding"/>
    <property type="evidence" value="ECO:0007669"/>
    <property type="project" value="InterPro"/>
</dbReference>
<evidence type="ECO:0000313" key="2">
    <source>
        <dbReference type="EMBL" id="CRK42983.1"/>
    </source>
</evidence>
<name>A0A0G4N970_VERLO</name>
<evidence type="ECO:0000259" key="1">
    <source>
        <dbReference type="PROSITE" id="PS50822"/>
    </source>
</evidence>
<organism evidence="2 3">
    <name type="scientific">Verticillium longisporum</name>
    <name type="common">Verticillium dahliae var. longisporum</name>
    <dbReference type="NCBI Taxonomy" id="100787"/>
    <lineage>
        <taxon>Eukaryota</taxon>
        <taxon>Fungi</taxon>
        <taxon>Dikarya</taxon>
        <taxon>Ascomycota</taxon>
        <taxon>Pezizomycotina</taxon>
        <taxon>Sordariomycetes</taxon>
        <taxon>Hypocreomycetidae</taxon>
        <taxon>Glomerellales</taxon>
        <taxon>Plectosphaerellaceae</taxon>
        <taxon>Verticillium</taxon>
    </lineage>
</organism>
<proteinExistence type="predicted"/>
<dbReference type="Gene3D" id="3.30.420.10">
    <property type="entry name" value="Ribonuclease H-like superfamily/Ribonuclease H"/>
    <property type="match status" value="1"/>
</dbReference>
<dbReference type="InterPro" id="IPR012337">
    <property type="entry name" value="RNaseH-like_sf"/>
</dbReference>
<dbReference type="Proteomes" id="UP000045706">
    <property type="component" value="Unassembled WGS sequence"/>
</dbReference>